<dbReference type="AlphaFoldDB" id="A0A9X2IF86"/>
<proteinExistence type="predicted"/>
<accession>A0A9X2IF86</accession>
<evidence type="ECO:0000259" key="1">
    <source>
        <dbReference type="PROSITE" id="PS51077"/>
    </source>
</evidence>
<dbReference type="GO" id="GO:0003700">
    <property type="term" value="F:DNA-binding transcription factor activity"/>
    <property type="evidence" value="ECO:0007669"/>
    <property type="project" value="TreeGrafter"/>
</dbReference>
<dbReference type="InterPro" id="IPR036390">
    <property type="entry name" value="WH_DNA-bd_sf"/>
</dbReference>
<comment type="caution">
    <text evidence="2">The sequence shown here is derived from an EMBL/GenBank/DDBJ whole genome shotgun (WGS) entry which is preliminary data.</text>
</comment>
<dbReference type="SUPFAM" id="SSF46785">
    <property type="entry name" value="Winged helix' DNA-binding domain"/>
    <property type="match status" value="1"/>
</dbReference>
<dbReference type="Proteomes" id="UP001139485">
    <property type="component" value="Unassembled WGS sequence"/>
</dbReference>
<dbReference type="PANTHER" id="PTHR30136:SF24">
    <property type="entry name" value="HTH-TYPE TRANSCRIPTIONAL REPRESSOR ALLR"/>
    <property type="match status" value="1"/>
</dbReference>
<dbReference type="GO" id="GO:0045892">
    <property type="term" value="P:negative regulation of DNA-templated transcription"/>
    <property type="evidence" value="ECO:0007669"/>
    <property type="project" value="TreeGrafter"/>
</dbReference>
<dbReference type="InterPro" id="IPR005471">
    <property type="entry name" value="Tscrpt_reg_IclR_N"/>
</dbReference>
<dbReference type="InterPro" id="IPR050707">
    <property type="entry name" value="HTH_MetabolicPath_Reg"/>
</dbReference>
<dbReference type="SMART" id="SM00346">
    <property type="entry name" value="HTH_ICLR"/>
    <property type="match status" value="1"/>
</dbReference>
<dbReference type="Pfam" id="PF09339">
    <property type="entry name" value="HTH_IclR"/>
    <property type="match status" value="1"/>
</dbReference>
<protein>
    <submittedName>
        <fullName evidence="2">Helix-turn-helix domain-containing protein</fullName>
    </submittedName>
</protein>
<sequence length="225" mass="23293">MNAPAGPPAGDGGIIGGRQPRAVQSALRVLEAVAVEGDGVTAKQIAQRLGMAPATVYRLVNILVAEEYLVRLPGLQGFALGVRMGVFVDAAGAGEPTVLVKAARDVLAGLRLRVRVGIHLVTYRGDLVRFRDVDQDFPPPVGEAQLNQVLDSCALGELRAGGAAYVHRREDVAPGCASLAVAVTDETGHVHAAVWLVGAPGGVDVAVAAVEDLLPLVQGLDPLLR</sequence>
<name>A0A9X2IF86_9ACTN</name>
<dbReference type="PROSITE" id="PS51077">
    <property type="entry name" value="HTH_ICLR"/>
    <property type="match status" value="1"/>
</dbReference>
<feature type="domain" description="HTH iclR-type" evidence="1">
    <location>
        <begin position="20"/>
        <end position="82"/>
    </location>
</feature>
<gene>
    <name evidence="2" type="ORF">M8330_12275</name>
</gene>
<keyword evidence="3" id="KW-1185">Reference proteome</keyword>
<organism evidence="2 3">
    <name type="scientific">Nocardioides bruguierae</name>
    <dbReference type="NCBI Taxonomy" id="2945102"/>
    <lineage>
        <taxon>Bacteria</taxon>
        <taxon>Bacillati</taxon>
        <taxon>Actinomycetota</taxon>
        <taxon>Actinomycetes</taxon>
        <taxon>Propionibacteriales</taxon>
        <taxon>Nocardioidaceae</taxon>
        <taxon>Nocardioides</taxon>
    </lineage>
</organism>
<dbReference type="Gene3D" id="1.10.10.10">
    <property type="entry name" value="Winged helix-like DNA-binding domain superfamily/Winged helix DNA-binding domain"/>
    <property type="match status" value="1"/>
</dbReference>
<dbReference type="GO" id="GO:0003677">
    <property type="term" value="F:DNA binding"/>
    <property type="evidence" value="ECO:0007669"/>
    <property type="project" value="InterPro"/>
</dbReference>
<evidence type="ECO:0000313" key="2">
    <source>
        <dbReference type="EMBL" id="MCM0621067.1"/>
    </source>
</evidence>
<evidence type="ECO:0000313" key="3">
    <source>
        <dbReference type="Proteomes" id="UP001139485"/>
    </source>
</evidence>
<dbReference type="EMBL" id="JAMOIL010000013">
    <property type="protein sequence ID" value="MCM0621067.1"/>
    <property type="molecule type" value="Genomic_DNA"/>
</dbReference>
<dbReference type="RefSeq" id="WP_250827551.1">
    <property type="nucleotide sequence ID" value="NZ_JAMOIL010000013.1"/>
</dbReference>
<dbReference type="InterPro" id="IPR036388">
    <property type="entry name" value="WH-like_DNA-bd_sf"/>
</dbReference>
<reference evidence="2" key="1">
    <citation type="submission" date="2022-05" db="EMBL/GenBank/DDBJ databases">
        <authorList>
            <person name="Tuo L."/>
        </authorList>
    </citation>
    <scope>NUCLEOTIDE SEQUENCE</scope>
    <source>
        <strain evidence="2">BSK12Z-4</strain>
    </source>
</reference>
<dbReference type="PANTHER" id="PTHR30136">
    <property type="entry name" value="HELIX-TURN-HELIX TRANSCRIPTIONAL REGULATOR, ICLR FAMILY"/>
    <property type="match status" value="1"/>
</dbReference>